<evidence type="ECO:0000256" key="8">
    <source>
        <dbReference type="SAM" id="MobiDB-lite"/>
    </source>
</evidence>
<protein>
    <recommendedName>
        <fullName evidence="7">Lipase maturation factor</fullName>
    </recommendedName>
</protein>
<evidence type="ECO:0000313" key="12">
    <source>
        <dbReference type="Proteomes" id="UP000324222"/>
    </source>
</evidence>
<evidence type="ECO:0000256" key="5">
    <source>
        <dbReference type="ARBA" id="ARBA00022989"/>
    </source>
</evidence>
<keyword evidence="5 7" id="KW-1133">Transmembrane helix</keyword>
<dbReference type="InterPro" id="IPR057434">
    <property type="entry name" value="LMF1/2_N"/>
</dbReference>
<dbReference type="Pfam" id="PF06762">
    <property type="entry name" value="LMF1"/>
    <property type="match status" value="1"/>
</dbReference>
<comment type="similarity">
    <text evidence="2 7">Belongs to the lipase maturation factor family.</text>
</comment>
<keyword evidence="12" id="KW-1185">Reference proteome</keyword>
<feature type="compositionally biased region" description="Basic and acidic residues" evidence="8">
    <location>
        <begin position="41"/>
        <end position="54"/>
    </location>
</feature>
<dbReference type="EMBL" id="VSRR010001583">
    <property type="protein sequence ID" value="MPC26303.1"/>
    <property type="molecule type" value="Genomic_DNA"/>
</dbReference>
<feature type="compositionally biased region" description="Basic and acidic residues" evidence="8">
    <location>
        <begin position="15"/>
        <end position="26"/>
    </location>
</feature>
<sequence>MEETGDMSIRRRRGREGEETESRWEGQVEEEEEETLLDLDEVVKERKEKTKEGQEKEDEDKEGKESNKDVKNDKTKRDHKKNKKEKEEEKGKERCEYKQKEEDTGDKPLMEKEEESQEKDKKSEEESEGRAERHDATLLPDSYWLTRIVYLRFLAFIYAVAFLVALHQNKQLIGDNGLLPVKNYMQLVAKRAGSDWWERIKAAPTLLWLAEPWTTASVDPWLDLIAGAGLTLACVVLLLGAANVFIMLALWILYHSLVAVGQQWYGFGWESQLLETGLLGVWGVPLLSLRRLPTSSPPPLVLVWGLRWLIFRIMMGAGLIKVRGDPCWMDLTCMNYHYQTQPVPNPMSYYLHQSPEVIHKLETLGNHIIELLLPLFTFLPRPFMITCGIGQIMFQVILIISGNLSFLNWLTIVPSLAYFDDRWYAGLFSRATHRRVAHLQHLQQRDSPLVDPGTLLLTHHNLSDTPCPWNTRKAVNVSVGIMLAFLSLPVVVNLLSSRQAMNTSFEPFRIVNTYGAFGSITKQRTEVVFEGTHHSNPESPSAVWEEYEFKCKPGRVDRTPCLISPYHYRLDWLMWFAAFQRYSDNPWLVHLAGKFLVNDKTVSSLIAHNPFLGKEPPRFVRALHYSYNYTSVGSGSQDWYTRELIGTYLPPLDISTLKPIFKRMNWATFVTPATTT</sequence>
<evidence type="ECO:0000256" key="7">
    <source>
        <dbReference type="RuleBase" id="RU361229"/>
    </source>
</evidence>
<dbReference type="GO" id="GO:0005789">
    <property type="term" value="C:endoplasmic reticulum membrane"/>
    <property type="evidence" value="ECO:0007669"/>
    <property type="project" value="UniProtKB-SubCell"/>
</dbReference>
<comment type="caution">
    <text evidence="7">Lacks conserved residue(s) required for the propagation of feature annotation.</text>
</comment>
<feature type="compositionally biased region" description="Basic and acidic residues" evidence="8">
    <location>
        <begin position="118"/>
        <end position="133"/>
    </location>
</feature>
<evidence type="ECO:0000256" key="4">
    <source>
        <dbReference type="ARBA" id="ARBA00022824"/>
    </source>
</evidence>
<feature type="transmembrane region" description="Helical" evidence="7">
    <location>
        <begin position="148"/>
        <end position="166"/>
    </location>
</feature>
<reference evidence="11 12" key="1">
    <citation type="submission" date="2019-05" db="EMBL/GenBank/DDBJ databases">
        <title>Another draft genome of Portunus trituberculatus and its Hox gene families provides insights of decapod evolution.</title>
        <authorList>
            <person name="Jeong J.-H."/>
            <person name="Song I."/>
            <person name="Kim S."/>
            <person name="Choi T."/>
            <person name="Kim D."/>
            <person name="Ryu S."/>
            <person name="Kim W."/>
        </authorList>
    </citation>
    <scope>NUCLEOTIDE SEQUENCE [LARGE SCALE GENOMIC DNA]</scope>
    <source>
        <tissue evidence="11">Muscle</tissue>
    </source>
</reference>
<feature type="region of interest" description="Disordered" evidence="8">
    <location>
        <begin position="1"/>
        <end position="133"/>
    </location>
</feature>
<dbReference type="OrthoDB" id="434126at2759"/>
<keyword evidence="6 7" id="KW-0472">Membrane</keyword>
<feature type="compositionally biased region" description="Basic and acidic residues" evidence="8">
    <location>
        <begin position="84"/>
        <end position="111"/>
    </location>
</feature>
<gene>
    <name evidence="11" type="primary">Lmf1</name>
    <name evidence="11" type="ORF">E2C01_019437</name>
</gene>
<feature type="compositionally biased region" description="Acidic residues" evidence="8">
    <location>
        <begin position="27"/>
        <end position="40"/>
    </location>
</feature>
<comment type="subcellular location">
    <subcellularLocation>
        <location evidence="1 7">Endoplasmic reticulum membrane</location>
        <topology evidence="1 7">Multi-pass membrane protein</topology>
    </subcellularLocation>
</comment>
<accession>A0A5B7DZE5</accession>
<organism evidence="11 12">
    <name type="scientific">Portunus trituberculatus</name>
    <name type="common">Swimming crab</name>
    <name type="synonym">Neptunus trituberculatus</name>
    <dbReference type="NCBI Taxonomy" id="210409"/>
    <lineage>
        <taxon>Eukaryota</taxon>
        <taxon>Metazoa</taxon>
        <taxon>Ecdysozoa</taxon>
        <taxon>Arthropoda</taxon>
        <taxon>Crustacea</taxon>
        <taxon>Multicrustacea</taxon>
        <taxon>Malacostraca</taxon>
        <taxon>Eumalacostraca</taxon>
        <taxon>Eucarida</taxon>
        <taxon>Decapoda</taxon>
        <taxon>Pleocyemata</taxon>
        <taxon>Brachyura</taxon>
        <taxon>Eubrachyura</taxon>
        <taxon>Portunoidea</taxon>
        <taxon>Portunidae</taxon>
        <taxon>Portuninae</taxon>
        <taxon>Portunus</taxon>
    </lineage>
</organism>
<comment type="caution">
    <text evidence="11">The sequence shown here is derived from an EMBL/GenBank/DDBJ whole genome shotgun (WGS) entry which is preliminary data.</text>
</comment>
<feature type="domain" description="Lipase maturation factor 1/2 C-terminal" evidence="10">
    <location>
        <begin position="510"/>
        <end position="650"/>
    </location>
</feature>
<evidence type="ECO:0000313" key="11">
    <source>
        <dbReference type="EMBL" id="MPC26303.1"/>
    </source>
</evidence>
<evidence type="ECO:0000256" key="1">
    <source>
        <dbReference type="ARBA" id="ARBA00004477"/>
    </source>
</evidence>
<dbReference type="AlphaFoldDB" id="A0A5B7DZE5"/>
<dbReference type="Proteomes" id="UP000324222">
    <property type="component" value="Unassembled WGS sequence"/>
</dbReference>
<feature type="transmembrane region" description="Helical" evidence="7">
    <location>
        <begin position="230"/>
        <end position="253"/>
    </location>
</feature>
<evidence type="ECO:0000256" key="3">
    <source>
        <dbReference type="ARBA" id="ARBA00022692"/>
    </source>
</evidence>
<feature type="domain" description="Lipase maturation factor 1/2 N-terminal" evidence="9">
    <location>
        <begin position="265"/>
        <end position="423"/>
    </location>
</feature>
<feature type="compositionally biased region" description="Basic and acidic residues" evidence="8">
    <location>
        <begin position="61"/>
        <end position="76"/>
    </location>
</feature>
<dbReference type="InterPro" id="IPR009613">
    <property type="entry name" value="LMF"/>
</dbReference>
<dbReference type="PANTHER" id="PTHR14463">
    <property type="entry name" value="LIPASE MATURATION FACTOR"/>
    <property type="match status" value="1"/>
</dbReference>
<evidence type="ECO:0000259" key="10">
    <source>
        <dbReference type="Pfam" id="PF25179"/>
    </source>
</evidence>
<dbReference type="PANTHER" id="PTHR14463:SF10">
    <property type="entry name" value="LIPASE MATURATION FACTOR 1"/>
    <property type="match status" value="1"/>
</dbReference>
<evidence type="ECO:0000259" key="9">
    <source>
        <dbReference type="Pfam" id="PF06762"/>
    </source>
</evidence>
<dbReference type="GO" id="GO:0051604">
    <property type="term" value="P:protein maturation"/>
    <property type="evidence" value="ECO:0007669"/>
    <property type="project" value="InterPro"/>
</dbReference>
<evidence type="ECO:0000256" key="2">
    <source>
        <dbReference type="ARBA" id="ARBA00005512"/>
    </source>
</evidence>
<name>A0A5B7DZE5_PORTR</name>
<feature type="transmembrane region" description="Helical" evidence="7">
    <location>
        <begin position="474"/>
        <end position="495"/>
    </location>
</feature>
<keyword evidence="4 7" id="KW-0256">Endoplasmic reticulum</keyword>
<proteinExistence type="inferred from homology"/>
<dbReference type="Pfam" id="PF25179">
    <property type="entry name" value="LMF1_C"/>
    <property type="match status" value="1"/>
</dbReference>
<keyword evidence="3 7" id="KW-0812">Transmembrane</keyword>
<comment type="function">
    <text evidence="7">Involved in the maturation of specific proteins in the endoplasmic reticulum.</text>
</comment>
<dbReference type="InterPro" id="IPR057433">
    <property type="entry name" value="LMF1/2_C"/>
</dbReference>
<feature type="transmembrane region" description="Helical" evidence="7">
    <location>
        <begin position="396"/>
        <end position="419"/>
    </location>
</feature>
<evidence type="ECO:0000256" key="6">
    <source>
        <dbReference type="ARBA" id="ARBA00023136"/>
    </source>
</evidence>